<dbReference type="Pfam" id="PF00646">
    <property type="entry name" value="F-box"/>
    <property type="match status" value="1"/>
</dbReference>
<dbReference type="InterPro" id="IPR001810">
    <property type="entry name" value="F-box_dom"/>
</dbReference>
<evidence type="ECO:0000313" key="3">
    <source>
        <dbReference type="EMBL" id="RWS09054.1"/>
    </source>
</evidence>
<dbReference type="InterPro" id="IPR036047">
    <property type="entry name" value="F-box-like_dom_sf"/>
</dbReference>
<dbReference type="EMBL" id="NCKU01004566">
    <property type="protein sequence ID" value="RWS05759.1"/>
    <property type="molecule type" value="Genomic_DNA"/>
</dbReference>
<dbReference type="Gene3D" id="1.20.1280.50">
    <property type="match status" value="1"/>
</dbReference>
<dbReference type="PROSITE" id="PS50181">
    <property type="entry name" value="FBOX"/>
    <property type="match status" value="1"/>
</dbReference>
<dbReference type="SMART" id="SM00256">
    <property type="entry name" value="FBOX"/>
    <property type="match status" value="1"/>
</dbReference>
<dbReference type="OrthoDB" id="6434967at2759"/>
<evidence type="ECO:0000259" key="1">
    <source>
        <dbReference type="PROSITE" id="PS50181"/>
    </source>
</evidence>
<sequence>MHSLTMREPLSDGGHSSQSSLADLPNELLEKVFLFCDGITIKRLSAVCKKFNTMVINLSRLKDVWKKCVFTEIGKEIADELSRYCSGGKRLDNSLYLNDFYYKLYVKWCRSLNVGKWPSTDTPINGFFQNPISCIKVSGDLIIMGHKDGCVSICDYLSQNIEIACRHIRMVTDIALIDLAGQDSYSIFKSRVGAISNHHHIVSISKDQNVRVYPIQSASIMNKYSHLAFKPASSELNYVRVFGEYCAIYANSMKIFLWKMSLSSPGCVDVNKPLNFSLFAVVTSPDRLPGWFNLWENKVRCFCAGRGILHEINVENAYSCSSRRLRLPRLGTGPYSQYISRAFVLRKKTIILVMVSGLLYYSIDGETLHDFPIYKHFTSKVITLALWGGILALGLECGQLAIYRCPTISDLALLHDQKPVYKLHLDRRDEPIISLDIDDYGKGPVVVAATHNAVSVLKWFSSDD</sequence>
<proteinExistence type="predicted"/>
<keyword evidence="4" id="KW-1185">Reference proteome</keyword>
<dbReference type="AlphaFoldDB" id="A0A3S3RTF0"/>
<dbReference type="Proteomes" id="UP000285301">
    <property type="component" value="Unassembled WGS sequence"/>
</dbReference>
<comment type="caution">
    <text evidence="2">The sequence shown here is derived from an EMBL/GenBank/DDBJ whole genome shotgun (WGS) entry which is preliminary data.</text>
</comment>
<organism evidence="2 4">
    <name type="scientific">Dinothrombium tinctorium</name>
    <dbReference type="NCBI Taxonomy" id="1965070"/>
    <lineage>
        <taxon>Eukaryota</taxon>
        <taxon>Metazoa</taxon>
        <taxon>Ecdysozoa</taxon>
        <taxon>Arthropoda</taxon>
        <taxon>Chelicerata</taxon>
        <taxon>Arachnida</taxon>
        <taxon>Acari</taxon>
        <taxon>Acariformes</taxon>
        <taxon>Trombidiformes</taxon>
        <taxon>Prostigmata</taxon>
        <taxon>Anystina</taxon>
        <taxon>Parasitengona</taxon>
        <taxon>Trombidioidea</taxon>
        <taxon>Trombidiidae</taxon>
        <taxon>Dinothrombium</taxon>
    </lineage>
</organism>
<gene>
    <name evidence="2" type="ORF">B4U79_16276</name>
    <name evidence="3" type="ORF">B4U79_17728</name>
</gene>
<dbReference type="InterPro" id="IPR015943">
    <property type="entry name" value="WD40/YVTN_repeat-like_dom_sf"/>
</dbReference>
<dbReference type="EMBL" id="NCKU01002672">
    <property type="protein sequence ID" value="RWS09054.1"/>
    <property type="molecule type" value="Genomic_DNA"/>
</dbReference>
<protein>
    <recommendedName>
        <fullName evidence="1">F-box domain-containing protein</fullName>
    </recommendedName>
</protein>
<dbReference type="STRING" id="1965070.A0A3S3RTF0"/>
<reference evidence="2" key="2">
    <citation type="submission" date="2018-11" db="EMBL/GenBank/DDBJ databases">
        <title>Trombidioid mite genomics.</title>
        <authorList>
            <person name="Dong X."/>
        </authorList>
    </citation>
    <scope>NUCLEOTIDE SEQUENCE</scope>
    <source>
        <strain evidence="2">UoL-WK</strain>
    </source>
</reference>
<reference evidence="2 4" key="1">
    <citation type="journal article" date="2018" name="Gigascience">
        <title>Genomes of trombidid mites reveal novel predicted allergens and laterally-transferred genes associated with secondary metabolism.</title>
        <authorList>
            <person name="Dong X."/>
            <person name="Chaisiri K."/>
            <person name="Xia D."/>
            <person name="Armstrong S.D."/>
            <person name="Fang Y."/>
            <person name="Donnelly M.J."/>
            <person name="Kadowaki T."/>
            <person name="McGarry J.W."/>
            <person name="Darby A.C."/>
            <person name="Makepeace B.L."/>
        </authorList>
    </citation>
    <scope>NUCLEOTIDE SEQUENCE [LARGE SCALE GENOMIC DNA]</scope>
    <source>
        <strain evidence="2">UoL-WK</strain>
    </source>
</reference>
<dbReference type="SUPFAM" id="SSF81383">
    <property type="entry name" value="F-box domain"/>
    <property type="match status" value="1"/>
</dbReference>
<dbReference type="Gene3D" id="2.130.10.10">
    <property type="entry name" value="YVTN repeat-like/Quinoprotein amine dehydrogenase"/>
    <property type="match status" value="1"/>
</dbReference>
<dbReference type="CDD" id="cd09917">
    <property type="entry name" value="F-box_SF"/>
    <property type="match status" value="1"/>
</dbReference>
<feature type="domain" description="F-box" evidence="1">
    <location>
        <begin position="18"/>
        <end position="68"/>
    </location>
</feature>
<dbReference type="InterPro" id="IPR036322">
    <property type="entry name" value="WD40_repeat_dom_sf"/>
</dbReference>
<dbReference type="SUPFAM" id="SSF50978">
    <property type="entry name" value="WD40 repeat-like"/>
    <property type="match status" value="1"/>
</dbReference>
<evidence type="ECO:0000313" key="2">
    <source>
        <dbReference type="EMBL" id="RWS05759.1"/>
    </source>
</evidence>
<name>A0A3S3RTF0_9ACAR</name>
<accession>A0A3S3RTF0</accession>
<evidence type="ECO:0000313" key="4">
    <source>
        <dbReference type="Proteomes" id="UP000285301"/>
    </source>
</evidence>